<dbReference type="GO" id="GO:0005634">
    <property type="term" value="C:nucleus"/>
    <property type="evidence" value="ECO:0007669"/>
    <property type="project" value="InterPro"/>
</dbReference>
<dbReference type="GO" id="GO:0003700">
    <property type="term" value="F:DNA-binding transcription factor activity"/>
    <property type="evidence" value="ECO:0007669"/>
    <property type="project" value="InterPro"/>
</dbReference>
<reference evidence="4" key="1">
    <citation type="journal article" date="2017" name="Nat. Commun.">
        <title>The asparagus genome sheds light on the origin and evolution of a young Y chromosome.</title>
        <authorList>
            <person name="Harkess A."/>
            <person name="Zhou J."/>
            <person name="Xu C."/>
            <person name="Bowers J.E."/>
            <person name="Van der Hulst R."/>
            <person name="Ayyampalayam S."/>
            <person name="Mercati F."/>
            <person name="Riccardi P."/>
            <person name="McKain M.R."/>
            <person name="Kakrana A."/>
            <person name="Tang H."/>
            <person name="Ray J."/>
            <person name="Groenendijk J."/>
            <person name="Arikit S."/>
            <person name="Mathioni S.M."/>
            <person name="Nakano M."/>
            <person name="Shan H."/>
            <person name="Telgmann-Rauber A."/>
            <person name="Kanno A."/>
            <person name="Yue Z."/>
            <person name="Chen H."/>
            <person name="Li W."/>
            <person name="Chen Y."/>
            <person name="Xu X."/>
            <person name="Zhang Y."/>
            <person name="Luo S."/>
            <person name="Chen H."/>
            <person name="Gao J."/>
            <person name="Mao Z."/>
            <person name="Pires J.C."/>
            <person name="Luo M."/>
            <person name="Kudrna D."/>
            <person name="Wing R.A."/>
            <person name="Meyers B.C."/>
            <person name="Yi K."/>
            <person name="Kong H."/>
            <person name="Lavrijsen P."/>
            <person name="Sunseri F."/>
            <person name="Falavigna A."/>
            <person name="Ye Y."/>
            <person name="Leebens-Mack J.H."/>
            <person name="Chen G."/>
        </authorList>
    </citation>
    <scope>NUCLEOTIDE SEQUENCE [LARGE SCALE GENOMIC DNA]</scope>
    <source>
        <strain evidence="4">cv. DH0086</strain>
    </source>
</reference>
<protein>
    <recommendedName>
        <fullName evidence="2">K-box domain-containing protein</fullName>
    </recommendedName>
</protein>
<dbReference type="Gramene" id="ONK75166">
    <property type="protein sequence ID" value="ONK75166"/>
    <property type="gene ID" value="A4U43_C03F14040"/>
</dbReference>
<feature type="domain" description="K-box" evidence="2">
    <location>
        <begin position="1"/>
        <end position="66"/>
    </location>
</feature>
<evidence type="ECO:0000313" key="4">
    <source>
        <dbReference type="Proteomes" id="UP000243459"/>
    </source>
</evidence>
<evidence type="ECO:0000259" key="2">
    <source>
        <dbReference type="PROSITE" id="PS51297"/>
    </source>
</evidence>
<dbReference type="AlphaFoldDB" id="A0A5P1F9V1"/>
<dbReference type="Proteomes" id="UP000243459">
    <property type="component" value="Chromosome 3"/>
</dbReference>
<accession>A0A5P1F9V1</accession>
<dbReference type="OMA" id="LEMSICC"/>
<dbReference type="InterPro" id="IPR002487">
    <property type="entry name" value="TF_Kbox"/>
</dbReference>
<gene>
    <name evidence="3" type="ORF">A4U43_C03F14040</name>
</gene>
<proteinExistence type="predicted"/>
<feature type="region of interest" description="Disordered" evidence="1">
    <location>
        <begin position="71"/>
        <end position="95"/>
    </location>
</feature>
<feature type="compositionally biased region" description="Polar residues" evidence="1">
    <location>
        <begin position="79"/>
        <end position="88"/>
    </location>
</feature>
<organism evidence="3 4">
    <name type="scientific">Asparagus officinalis</name>
    <name type="common">Garden asparagus</name>
    <dbReference type="NCBI Taxonomy" id="4686"/>
    <lineage>
        <taxon>Eukaryota</taxon>
        <taxon>Viridiplantae</taxon>
        <taxon>Streptophyta</taxon>
        <taxon>Embryophyta</taxon>
        <taxon>Tracheophyta</taxon>
        <taxon>Spermatophyta</taxon>
        <taxon>Magnoliopsida</taxon>
        <taxon>Liliopsida</taxon>
        <taxon>Asparagales</taxon>
        <taxon>Asparagaceae</taxon>
        <taxon>Asparagoideae</taxon>
        <taxon>Asparagus</taxon>
    </lineage>
</organism>
<dbReference type="PROSITE" id="PS51297">
    <property type="entry name" value="K_BOX"/>
    <property type="match status" value="1"/>
</dbReference>
<evidence type="ECO:0000256" key="1">
    <source>
        <dbReference type="SAM" id="MobiDB-lite"/>
    </source>
</evidence>
<name>A0A5P1F9V1_ASPOF</name>
<feature type="region of interest" description="Disordered" evidence="1">
    <location>
        <begin position="112"/>
        <end position="132"/>
    </location>
</feature>
<dbReference type="Pfam" id="PF01486">
    <property type="entry name" value="K-box"/>
    <property type="match status" value="1"/>
</dbReference>
<keyword evidence="4" id="KW-1185">Reference proteome</keyword>
<evidence type="ECO:0000313" key="3">
    <source>
        <dbReference type="EMBL" id="ONK75166.1"/>
    </source>
</evidence>
<sequence length="132" mass="15228">MGEQLSGLSIQDLQNLENQLQMSMCGVRKQKEQLLTTEIQELNRKGYLIHQENMELYKKMNLMRQENMELQKKVHGSRRQNGTVNRGSITPYGFSITDQESHVPVDLELCQPQHQSNGDQARGPKLGRLQLH</sequence>
<dbReference type="EMBL" id="CM007383">
    <property type="protein sequence ID" value="ONK75166.1"/>
    <property type="molecule type" value="Genomic_DNA"/>
</dbReference>